<dbReference type="NCBIfam" id="TIGR00171">
    <property type="entry name" value="leuD"/>
    <property type="match status" value="1"/>
</dbReference>
<reference evidence="13" key="1">
    <citation type="submission" date="2017-06" db="EMBL/GenBank/DDBJ databases">
        <title>Herbaspirillum phytohormonus sp. nov., isolated from the root nodule of Robinia pseudoacacia in lead-zinc mine.</title>
        <authorList>
            <person name="Fan M."/>
            <person name="Lin Y."/>
        </authorList>
    </citation>
    <scope>NUCLEOTIDE SEQUENCE [LARGE SCALE GENOMIC DNA]</scope>
    <source>
        <strain evidence="13">SC-089</strain>
    </source>
</reference>
<keyword evidence="6 10" id="KW-0432">Leucine biosynthesis</keyword>
<dbReference type="UniPathway" id="UPA00048">
    <property type="reaction ID" value="UER00071"/>
</dbReference>
<dbReference type="GO" id="GO:0009316">
    <property type="term" value="C:3-isopropylmalate dehydratase complex"/>
    <property type="evidence" value="ECO:0007669"/>
    <property type="project" value="InterPro"/>
</dbReference>
<dbReference type="GO" id="GO:0003861">
    <property type="term" value="F:3-isopropylmalate dehydratase activity"/>
    <property type="evidence" value="ECO:0007669"/>
    <property type="project" value="UniProtKB-UniRule"/>
</dbReference>
<evidence type="ECO:0000256" key="9">
    <source>
        <dbReference type="ARBA" id="ARBA00023304"/>
    </source>
</evidence>
<evidence type="ECO:0000313" key="13">
    <source>
        <dbReference type="Proteomes" id="UP000214603"/>
    </source>
</evidence>
<keyword evidence="8 10" id="KW-0456">Lyase</keyword>
<dbReference type="InterPro" id="IPR050075">
    <property type="entry name" value="LeuD"/>
</dbReference>
<dbReference type="InterPro" id="IPR015928">
    <property type="entry name" value="Aconitase/3IPM_dehydase_swvl"/>
</dbReference>
<evidence type="ECO:0000256" key="5">
    <source>
        <dbReference type="ARBA" id="ARBA00011271"/>
    </source>
</evidence>
<comment type="catalytic activity">
    <reaction evidence="1 10">
        <text>(2R,3S)-3-isopropylmalate = (2S)-2-isopropylmalate</text>
        <dbReference type="Rhea" id="RHEA:32287"/>
        <dbReference type="ChEBI" id="CHEBI:1178"/>
        <dbReference type="ChEBI" id="CHEBI:35121"/>
        <dbReference type="EC" id="4.2.1.33"/>
    </reaction>
</comment>
<dbReference type="EMBL" id="NJIH01000004">
    <property type="protein sequence ID" value="OWT61714.1"/>
    <property type="molecule type" value="Genomic_DNA"/>
</dbReference>
<accession>A0A225MKD7</accession>
<dbReference type="Gene3D" id="3.20.19.10">
    <property type="entry name" value="Aconitase, domain 4"/>
    <property type="match status" value="1"/>
</dbReference>
<evidence type="ECO:0000256" key="8">
    <source>
        <dbReference type="ARBA" id="ARBA00023239"/>
    </source>
</evidence>
<dbReference type="InterPro" id="IPR004431">
    <property type="entry name" value="3-IsopropMal_deHydase_ssu"/>
</dbReference>
<protein>
    <recommendedName>
        <fullName evidence="10">3-isopropylmalate dehydratase small subunit</fullName>
        <ecNumber evidence="10">4.2.1.33</ecNumber>
    </recommendedName>
    <alternativeName>
        <fullName evidence="10">Alpha-IPM isomerase</fullName>
        <shortName evidence="10">IPMI</shortName>
    </alternativeName>
    <alternativeName>
        <fullName evidence="10">Isopropylmalate isomerase</fullName>
    </alternativeName>
</protein>
<evidence type="ECO:0000256" key="6">
    <source>
        <dbReference type="ARBA" id="ARBA00022430"/>
    </source>
</evidence>
<evidence type="ECO:0000256" key="7">
    <source>
        <dbReference type="ARBA" id="ARBA00022605"/>
    </source>
</evidence>
<dbReference type="SUPFAM" id="SSF52016">
    <property type="entry name" value="LeuD/IlvD-like"/>
    <property type="match status" value="1"/>
</dbReference>
<evidence type="ECO:0000259" key="11">
    <source>
        <dbReference type="Pfam" id="PF00694"/>
    </source>
</evidence>
<dbReference type="PANTHER" id="PTHR43345:SF5">
    <property type="entry name" value="3-ISOPROPYLMALATE DEHYDRATASE SMALL SUBUNIT"/>
    <property type="match status" value="1"/>
</dbReference>
<comment type="similarity">
    <text evidence="4 10">Belongs to the LeuD family. LeuD type 1 subfamily.</text>
</comment>
<dbReference type="GO" id="GO:0009098">
    <property type="term" value="P:L-leucine biosynthetic process"/>
    <property type="evidence" value="ECO:0007669"/>
    <property type="project" value="UniProtKB-UniRule"/>
</dbReference>
<sequence length="211" mass="23686">MAQPFTMLDAIAAPLDAENVDTDQILPARFLKKPRELGYGSYLFHDQRFDDCGKEISGFVLNRPAFRDAPIIVANHNFGCGSSREGAAYALYDYGVRCVVAPSFSDIFYRNCLRNGIVPVRLASDVCARMRTELVSQPGQHLVVDLGRQQVCDWHGSAYTFAIDPFHRELLLHGVDEIELTLSMLPAVAAFERDYYRIAPWSLPHDNSDQS</sequence>
<name>A0A225MKD7_9BURK</name>
<evidence type="ECO:0000256" key="3">
    <source>
        <dbReference type="ARBA" id="ARBA00004729"/>
    </source>
</evidence>
<dbReference type="Pfam" id="PF00694">
    <property type="entry name" value="Aconitase_C"/>
    <property type="match status" value="1"/>
</dbReference>
<dbReference type="CDD" id="cd01577">
    <property type="entry name" value="IPMI_Swivel"/>
    <property type="match status" value="1"/>
</dbReference>
<feature type="domain" description="Aconitase A/isopropylmalate dehydratase small subunit swivel" evidence="11">
    <location>
        <begin position="3"/>
        <end position="123"/>
    </location>
</feature>
<dbReference type="NCBIfam" id="NF002458">
    <property type="entry name" value="PRK01641.1"/>
    <property type="match status" value="1"/>
</dbReference>
<dbReference type="EC" id="4.2.1.33" evidence="10"/>
<evidence type="ECO:0000256" key="1">
    <source>
        <dbReference type="ARBA" id="ARBA00000491"/>
    </source>
</evidence>
<dbReference type="RefSeq" id="WP_088602801.1">
    <property type="nucleotide sequence ID" value="NZ_NJIH01000004.1"/>
</dbReference>
<dbReference type="HAMAP" id="MF_01031">
    <property type="entry name" value="LeuD_type1"/>
    <property type="match status" value="1"/>
</dbReference>
<evidence type="ECO:0000313" key="12">
    <source>
        <dbReference type="EMBL" id="OWT61714.1"/>
    </source>
</evidence>
<keyword evidence="7 10" id="KW-0028">Amino-acid biosynthesis</keyword>
<dbReference type="Proteomes" id="UP000214603">
    <property type="component" value="Unassembled WGS sequence"/>
</dbReference>
<keyword evidence="9 10" id="KW-0100">Branched-chain amino acid biosynthesis</keyword>
<gene>
    <name evidence="10 12" type="primary">leuD</name>
    <name evidence="12" type="ORF">CEY11_07655</name>
</gene>
<evidence type="ECO:0000256" key="4">
    <source>
        <dbReference type="ARBA" id="ARBA00009845"/>
    </source>
</evidence>
<comment type="caution">
    <text evidence="12">The sequence shown here is derived from an EMBL/GenBank/DDBJ whole genome shotgun (WGS) entry which is preliminary data.</text>
</comment>
<proteinExistence type="inferred from homology"/>
<dbReference type="InterPro" id="IPR033940">
    <property type="entry name" value="IPMI_Swivel"/>
</dbReference>
<comment type="subunit">
    <text evidence="5 10">Heterodimer of LeuC and LeuD.</text>
</comment>
<organism evidence="12 13">
    <name type="scientific">Candidimonas nitroreducens</name>
    <dbReference type="NCBI Taxonomy" id="683354"/>
    <lineage>
        <taxon>Bacteria</taxon>
        <taxon>Pseudomonadati</taxon>
        <taxon>Pseudomonadota</taxon>
        <taxon>Betaproteobacteria</taxon>
        <taxon>Burkholderiales</taxon>
        <taxon>Alcaligenaceae</taxon>
        <taxon>Candidimonas</taxon>
    </lineage>
</organism>
<dbReference type="PANTHER" id="PTHR43345">
    <property type="entry name" value="3-ISOPROPYLMALATE DEHYDRATASE SMALL SUBUNIT 2-RELATED-RELATED"/>
    <property type="match status" value="1"/>
</dbReference>
<keyword evidence="13" id="KW-1185">Reference proteome</keyword>
<comment type="function">
    <text evidence="2 10">Catalyzes the isomerization between 2-isopropylmalate and 3-isopropylmalate, via the formation of 2-isopropylmaleate.</text>
</comment>
<dbReference type="OrthoDB" id="9777465at2"/>
<dbReference type="AlphaFoldDB" id="A0A225MKD7"/>
<dbReference type="InterPro" id="IPR000573">
    <property type="entry name" value="AconitaseA/IPMdHydase_ssu_swvl"/>
</dbReference>
<evidence type="ECO:0000256" key="2">
    <source>
        <dbReference type="ARBA" id="ARBA00002695"/>
    </source>
</evidence>
<comment type="pathway">
    <text evidence="3 10">Amino-acid biosynthesis; L-leucine biosynthesis; L-leucine from 3-methyl-2-oxobutanoate: step 2/4.</text>
</comment>
<evidence type="ECO:0000256" key="10">
    <source>
        <dbReference type="HAMAP-Rule" id="MF_01031"/>
    </source>
</evidence>